<sequence length="430" mass="44822">MASAAFAAHAKLLWPRSSALESDPARMFKFPSRSAQTIAVLAVSQLIGWGTTFDMLGVMGRVVAADLNLPNEVVFAGLTVMMVVSALAGPATGRWLAHFGAARVLAASSVTFAAGLLMLAATHGIVLYAASWIVIGLGGALGLSAPAYTAVVEREGLNGKRIIAILMLFTGLSATLFWPVLALMTDAYGWRAASLFSATLHVFVCLPLHLFALPKPAATHSQGTAADTPPIALSPRERRKAFLLIATSTTLGTFISFGIAPSLIEIFRQSGASPALALQLGSARGLIGISARGLDMLLGKRGNPILTSFMGISLMLASFLMLLLCSASTPLLVAFIVMYGFGSGVLAVARALLPLAFFSPREYGLQAARLSLPQNLANAIAPVIFTAALDRAGTGLTLTVCAVLAALALIFVFMLAGMVRSAKQLVPSRP</sequence>
<comment type="caution">
    <text evidence="8">The sequence shown here is derived from an EMBL/GenBank/DDBJ whole genome shotgun (WGS) entry which is preliminary data.</text>
</comment>
<evidence type="ECO:0000256" key="1">
    <source>
        <dbReference type="ARBA" id="ARBA00004651"/>
    </source>
</evidence>
<keyword evidence="2" id="KW-1003">Cell membrane</keyword>
<feature type="transmembrane region" description="Helical" evidence="6">
    <location>
        <begin position="241"/>
        <end position="264"/>
    </location>
</feature>
<dbReference type="PANTHER" id="PTHR43124:SF3">
    <property type="entry name" value="CHLORAMPHENICOL EFFLUX PUMP RV0191"/>
    <property type="match status" value="1"/>
</dbReference>
<protein>
    <submittedName>
        <fullName evidence="8">Putative MFS family arabinose efflux permease</fullName>
    </submittedName>
</protein>
<dbReference type="Pfam" id="PF07690">
    <property type="entry name" value="MFS_1"/>
    <property type="match status" value="1"/>
</dbReference>
<dbReference type="GO" id="GO:0005886">
    <property type="term" value="C:plasma membrane"/>
    <property type="evidence" value="ECO:0007669"/>
    <property type="project" value="UniProtKB-SubCell"/>
</dbReference>
<dbReference type="InterPro" id="IPR020846">
    <property type="entry name" value="MFS_dom"/>
</dbReference>
<dbReference type="PROSITE" id="PS50850">
    <property type="entry name" value="MFS"/>
    <property type="match status" value="1"/>
</dbReference>
<keyword evidence="3 6" id="KW-0812">Transmembrane</keyword>
<evidence type="ECO:0000256" key="6">
    <source>
        <dbReference type="SAM" id="Phobius"/>
    </source>
</evidence>
<reference evidence="8 9" key="1">
    <citation type="submission" date="2019-03" db="EMBL/GenBank/DDBJ databases">
        <title>Genomic Encyclopedia of Type Strains, Phase IV (KMG-V): Genome sequencing to study the core and pangenomes of soil and plant-associated prokaryotes.</title>
        <authorList>
            <person name="Whitman W."/>
        </authorList>
    </citation>
    <scope>NUCLEOTIDE SEQUENCE [LARGE SCALE GENOMIC DNA]</scope>
    <source>
        <strain evidence="8 9">IE4868</strain>
    </source>
</reference>
<dbReference type="SUPFAM" id="SSF103473">
    <property type="entry name" value="MFS general substrate transporter"/>
    <property type="match status" value="1"/>
</dbReference>
<dbReference type="Proteomes" id="UP000295507">
    <property type="component" value="Unassembled WGS sequence"/>
</dbReference>
<feature type="transmembrane region" description="Helical" evidence="6">
    <location>
        <begin position="306"/>
        <end position="324"/>
    </location>
</feature>
<dbReference type="InterPro" id="IPR050189">
    <property type="entry name" value="MFS_Efflux_Transporters"/>
</dbReference>
<feature type="domain" description="Major facilitator superfamily (MFS) profile" evidence="7">
    <location>
        <begin position="37"/>
        <end position="420"/>
    </location>
</feature>
<organism evidence="8 9">
    <name type="scientific">Rhizobium azibense</name>
    <dbReference type="NCBI Taxonomy" id="1136135"/>
    <lineage>
        <taxon>Bacteria</taxon>
        <taxon>Pseudomonadati</taxon>
        <taxon>Pseudomonadota</taxon>
        <taxon>Alphaproteobacteria</taxon>
        <taxon>Hyphomicrobiales</taxon>
        <taxon>Rhizobiaceae</taxon>
        <taxon>Rhizobium/Agrobacterium group</taxon>
        <taxon>Rhizobium</taxon>
    </lineage>
</organism>
<evidence type="ECO:0000259" key="7">
    <source>
        <dbReference type="PROSITE" id="PS50850"/>
    </source>
</evidence>
<dbReference type="GO" id="GO:0022857">
    <property type="term" value="F:transmembrane transporter activity"/>
    <property type="evidence" value="ECO:0007669"/>
    <property type="project" value="InterPro"/>
</dbReference>
<feature type="transmembrane region" description="Helical" evidence="6">
    <location>
        <begin position="73"/>
        <end position="92"/>
    </location>
</feature>
<feature type="transmembrane region" description="Helical" evidence="6">
    <location>
        <begin position="163"/>
        <end position="184"/>
    </location>
</feature>
<dbReference type="InterPro" id="IPR036259">
    <property type="entry name" value="MFS_trans_sf"/>
</dbReference>
<name>A0A4R3RFP6_9HYPH</name>
<comment type="subcellular location">
    <subcellularLocation>
        <location evidence="1">Cell membrane</location>
        <topology evidence="1">Multi-pass membrane protein</topology>
    </subcellularLocation>
</comment>
<evidence type="ECO:0000256" key="5">
    <source>
        <dbReference type="ARBA" id="ARBA00023136"/>
    </source>
</evidence>
<dbReference type="InterPro" id="IPR011701">
    <property type="entry name" value="MFS"/>
</dbReference>
<evidence type="ECO:0000256" key="2">
    <source>
        <dbReference type="ARBA" id="ARBA00022475"/>
    </source>
</evidence>
<evidence type="ECO:0000256" key="3">
    <source>
        <dbReference type="ARBA" id="ARBA00022692"/>
    </source>
</evidence>
<keyword evidence="4 6" id="KW-1133">Transmembrane helix</keyword>
<keyword evidence="5 6" id="KW-0472">Membrane</keyword>
<feature type="transmembrane region" description="Helical" evidence="6">
    <location>
        <begin position="330"/>
        <end position="358"/>
    </location>
</feature>
<dbReference type="AlphaFoldDB" id="A0A4R3RFP6"/>
<proteinExistence type="predicted"/>
<evidence type="ECO:0000256" key="4">
    <source>
        <dbReference type="ARBA" id="ARBA00022989"/>
    </source>
</evidence>
<dbReference type="PANTHER" id="PTHR43124">
    <property type="entry name" value="PURINE EFFLUX PUMP PBUE"/>
    <property type="match status" value="1"/>
</dbReference>
<evidence type="ECO:0000313" key="8">
    <source>
        <dbReference type="EMBL" id="TCU34413.1"/>
    </source>
</evidence>
<evidence type="ECO:0000313" key="9">
    <source>
        <dbReference type="Proteomes" id="UP000295507"/>
    </source>
</evidence>
<accession>A0A4R3RFP6</accession>
<gene>
    <name evidence="8" type="ORF">EV129_11229</name>
</gene>
<feature type="transmembrane region" description="Helical" evidence="6">
    <location>
        <begin position="132"/>
        <end position="151"/>
    </location>
</feature>
<dbReference type="Gene3D" id="1.20.1250.20">
    <property type="entry name" value="MFS general substrate transporter like domains"/>
    <property type="match status" value="1"/>
</dbReference>
<dbReference type="EMBL" id="SMBK01000012">
    <property type="protein sequence ID" value="TCU34413.1"/>
    <property type="molecule type" value="Genomic_DNA"/>
</dbReference>
<feature type="transmembrane region" description="Helical" evidence="6">
    <location>
        <begin position="104"/>
        <end position="126"/>
    </location>
</feature>
<feature type="transmembrane region" description="Helical" evidence="6">
    <location>
        <begin position="395"/>
        <end position="419"/>
    </location>
</feature>
<feature type="transmembrane region" description="Helical" evidence="6">
    <location>
        <begin position="190"/>
        <end position="213"/>
    </location>
</feature>